<dbReference type="Gene3D" id="3.40.50.720">
    <property type="entry name" value="NAD(P)-binding Rossmann-like Domain"/>
    <property type="match status" value="1"/>
</dbReference>
<dbReference type="Pfam" id="PF03446">
    <property type="entry name" value="NAD_binding_2"/>
    <property type="match status" value="1"/>
</dbReference>
<keyword evidence="7" id="KW-0808">Transferase</keyword>
<keyword evidence="10" id="KW-0067">ATP-binding</keyword>
<dbReference type="InterPro" id="IPR013328">
    <property type="entry name" value="6PGD_dom2"/>
</dbReference>
<dbReference type="Pfam" id="PF01202">
    <property type="entry name" value="SKI"/>
    <property type="match status" value="1"/>
</dbReference>
<dbReference type="NCBIfam" id="TIGR00873">
    <property type="entry name" value="gnd"/>
    <property type="match status" value="1"/>
</dbReference>
<comment type="similarity">
    <text evidence="5">Belongs to the gluconokinase GntK/GntV family.</text>
</comment>
<comment type="pathway">
    <text evidence="3 16">Carbohydrate degradation; pentose phosphate pathway; D-ribulose 5-phosphate from D-glucose 6-phosphate (oxidative stage): step 3/3.</text>
</comment>
<reference evidence="18 19" key="1">
    <citation type="submission" date="2019-06" db="EMBL/GenBank/DDBJ databases">
        <title>Echinicola alkalisoli sp. nov. isolated from saline soil.</title>
        <authorList>
            <person name="Sun J.-Q."/>
            <person name="Xu L."/>
        </authorList>
    </citation>
    <scope>NUCLEOTIDE SEQUENCE [LARGE SCALE GENOMIC DNA]</scope>
    <source>
        <strain evidence="18 19">LN3S3</strain>
    </source>
</reference>
<dbReference type="InterPro" id="IPR036291">
    <property type="entry name" value="NAD(P)-bd_dom_sf"/>
</dbReference>
<dbReference type="InterPro" id="IPR006001">
    <property type="entry name" value="Therm_gnt_kin"/>
</dbReference>
<dbReference type="SUPFAM" id="SSF48179">
    <property type="entry name" value="6-phosphogluconate dehydrogenase C-terminal domain-like"/>
    <property type="match status" value="1"/>
</dbReference>
<dbReference type="OrthoDB" id="9804542at2"/>
<accession>A0A514CDJ3</accession>
<evidence type="ECO:0000256" key="1">
    <source>
        <dbReference type="ARBA" id="ARBA00002526"/>
    </source>
</evidence>
<feature type="domain" description="6-phosphogluconate dehydrogenase C-terminal" evidence="17">
    <location>
        <begin position="346"/>
        <end position="630"/>
    </location>
</feature>
<dbReference type="InterPro" id="IPR006114">
    <property type="entry name" value="6PGDH_C"/>
</dbReference>
<keyword evidence="12 16" id="KW-0311">Gluconate utilization</keyword>
<dbReference type="InterPro" id="IPR008927">
    <property type="entry name" value="6-PGluconate_DH-like_C_sf"/>
</dbReference>
<evidence type="ECO:0000256" key="15">
    <source>
        <dbReference type="ARBA" id="ARBA00048640"/>
    </source>
</evidence>
<dbReference type="SMART" id="SM01350">
    <property type="entry name" value="6PGD"/>
    <property type="match status" value="1"/>
</dbReference>
<comment type="catalytic activity">
    <reaction evidence="14">
        <text>D-gluconate + ATP = 6-phospho-D-gluconate + ADP + H(+)</text>
        <dbReference type="Rhea" id="RHEA:19433"/>
        <dbReference type="ChEBI" id="CHEBI:15378"/>
        <dbReference type="ChEBI" id="CHEBI:18391"/>
        <dbReference type="ChEBI" id="CHEBI:30616"/>
        <dbReference type="ChEBI" id="CHEBI:58759"/>
        <dbReference type="ChEBI" id="CHEBI:456216"/>
        <dbReference type="EC" id="2.7.1.12"/>
    </reaction>
</comment>
<evidence type="ECO:0000313" key="19">
    <source>
        <dbReference type="Proteomes" id="UP000316614"/>
    </source>
</evidence>
<dbReference type="NCBIfam" id="NF006765">
    <property type="entry name" value="PRK09287.1"/>
    <property type="match status" value="1"/>
</dbReference>
<keyword evidence="13 16" id="KW-0570">Pentose shunt</keyword>
<proteinExistence type="inferred from homology"/>
<dbReference type="GO" id="GO:0005524">
    <property type="term" value="F:ATP binding"/>
    <property type="evidence" value="ECO:0007669"/>
    <property type="project" value="UniProtKB-KW"/>
</dbReference>
<dbReference type="InterPro" id="IPR031322">
    <property type="entry name" value="Shikimate/glucono_kinase"/>
</dbReference>
<dbReference type="PRINTS" id="PR00076">
    <property type="entry name" value="6PGDHDRGNASE"/>
</dbReference>
<dbReference type="SUPFAM" id="SSF52540">
    <property type="entry name" value="P-loop containing nucleoside triphosphate hydrolases"/>
    <property type="match status" value="1"/>
</dbReference>
<keyword evidence="19" id="KW-1185">Reference proteome</keyword>
<evidence type="ECO:0000256" key="14">
    <source>
        <dbReference type="ARBA" id="ARBA00048090"/>
    </source>
</evidence>
<dbReference type="Gene3D" id="1.10.1040.10">
    <property type="entry name" value="N-(1-d-carboxylethyl)-l-norvaline Dehydrogenase, domain 2"/>
    <property type="match status" value="1"/>
</dbReference>
<evidence type="ECO:0000256" key="10">
    <source>
        <dbReference type="ARBA" id="ARBA00022840"/>
    </source>
</evidence>
<dbReference type="FunFam" id="3.40.50.300:FF:000522">
    <property type="entry name" value="Gluconokinase"/>
    <property type="match status" value="1"/>
</dbReference>
<evidence type="ECO:0000256" key="7">
    <source>
        <dbReference type="ARBA" id="ARBA00022679"/>
    </source>
</evidence>
<dbReference type="SUPFAM" id="SSF51735">
    <property type="entry name" value="NAD(P)-binding Rossmann-fold domains"/>
    <property type="match status" value="1"/>
</dbReference>
<evidence type="ECO:0000259" key="17">
    <source>
        <dbReference type="SMART" id="SM01350"/>
    </source>
</evidence>
<dbReference type="RefSeq" id="WP_141613149.1">
    <property type="nucleotide sequence ID" value="NZ_CP041253.1"/>
</dbReference>
<evidence type="ECO:0000256" key="8">
    <source>
        <dbReference type="ARBA" id="ARBA00022741"/>
    </source>
</evidence>
<organism evidence="18 19">
    <name type="scientific">Echinicola soli</name>
    <dbReference type="NCBI Taxonomy" id="2591634"/>
    <lineage>
        <taxon>Bacteria</taxon>
        <taxon>Pseudomonadati</taxon>
        <taxon>Bacteroidota</taxon>
        <taxon>Cytophagia</taxon>
        <taxon>Cytophagales</taxon>
        <taxon>Cyclobacteriaceae</taxon>
        <taxon>Echinicola</taxon>
    </lineage>
</organism>
<dbReference type="GO" id="GO:0019521">
    <property type="term" value="P:D-gluconate metabolic process"/>
    <property type="evidence" value="ECO:0007669"/>
    <property type="project" value="UniProtKB-KW"/>
</dbReference>
<protein>
    <recommendedName>
        <fullName evidence="6 16">6-phosphogluconate dehydrogenase, decarboxylating</fullName>
        <ecNumber evidence="16">1.1.1.44</ecNumber>
    </recommendedName>
</protein>
<dbReference type="GO" id="GO:0050661">
    <property type="term" value="F:NADP binding"/>
    <property type="evidence" value="ECO:0007669"/>
    <property type="project" value="InterPro"/>
</dbReference>
<sequence length="636" mass="69902">MIILLMGVSGSGKTTIGRMLSKETGLPFYDADDFHPKKNVEKMKAGVPLNDEDRAPWLEKLSDEMVKWEEKGGALLACSALKADYRKILRRNAVQIHWFFLKGDEALIADRMQQREGHYMPAALLSSQLEALEIPHFATTIAIDQTPENILEDIMSDLKNKKAISSFGIIGMGVMGSSLALNMAEKNVKVSVYNRTLQGVEEDVAKKLVEAHPEVKGILPFDKLDEFVESLEQPRKILMMIPAGQIVDQQIARLLTFVDKGDVIIDGGNSFFEDSAKRQQYLQGYGIHFIGMGISGGRDGARKGPSLMPGGTQEGFDLIKPFIEKIAGKDQSGKPCMHYVGPEGAGHFIKMVHNGIEYGEMQVLAEMYAFMRKGLGMSIDEMVKTLKKWSKDGADSYLMEATLAILTKQEGDELLLDKILDVAGHTGTGGWAVSTAAKYGVPYAPLTAAVTARLMSTHREARVALAKKFPRKAGDIDEKEVLKSLKGAYDFARLINHEIGFSLIKKVGEAEKWDLDLSEIARCWTNGSIIQSGLMDKLADVFKRSSCLMESSVLQKSFETDAKAMAEVVGAALKAGVAMPVMSAAINFFYGMSTDRSAANLVQALRDCFGEHGYRLIDDASGKVHHNTWMESALKP</sequence>
<evidence type="ECO:0000256" key="3">
    <source>
        <dbReference type="ARBA" id="ARBA00004874"/>
    </source>
</evidence>
<dbReference type="Pfam" id="PF00393">
    <property type="entry name" value="6PGD"/>
    <property type="match status" value="1"/>
</dbReference>
<dbReference type="PANTHER" id="PTHR11811">
    <property type="entry name" value="6-PHOSPHOGLUCONATE DEHYDROGENASE"/>
    <property type="match status" value="1"/>
</dbReference>
<dbReference type="GO" id="GO:0004616">
    <property type="term" value="F:phosphogluconate dehydrogenase (decarboxylating) activity"/>
    <property type="evidence" value="ECO:0007669"/>
    <property type="project" value="UniProtKB-EC"/>
</dbReference>
<dbReference type="Gene3D" id="3.40.50.300">
    <property type="entry name" value="P-loop containing nucleotide triphosphate hydrolases"/>
    <property type="match status" value="1"/>
</dbReference>
<comment type="catalytic activity">
    <reaction evidence="15 16">
        <text>6-phospho-D-gluconate + NADP(+) = D-ribulose 5-phosphate + CO2 + NADPH</text>
        <dbReference type="Rhea" id="RHEA:10116"/>
        <dbReference type="ChEBI" id="CHEBI:16526"/>
        <dbReference type="ChEBI" id="CHEBI:57783"/>
        <dbReference type="ChEBI" id="CHEBI:58121"/>
        <dbReference type="ChEBI" id="CHEBI:58349"/>
        <dbReference type="ChEBI" id="CHEBI:58759"/>
        <dbReference type="EC" id="1.1.1.44"/>
    </reaction>
</comment>
<evidence type="ECO:0000313" key="18">
    <source>
        <dbReference type="EMBL" id="QDH77885.1"/>
    </source>
</evidence>
<dbReference type="Gene3D" id="1.20.5.320">
    <property type="entry name" value="6-Phosphogluconate Dehydrogenase, domain 3"/>
    <property type="match status" value="1"/>
</dbReference>
<evidence type="ECO:0000256" key="16">
    <source>
        <dbReference type="RuleBase" id="RU000485"/>
    </source>
</evidence>
<dbReference type="UniPathway" id="UPA00115">
    <property type="reaction ID" value="UER00410"/>
</dbReference>
<dbReference type="InterPro" id="IPR006183">
    <property type="entry name" value="Pgluconate_DH"/>
</dbReference>
<evidence type="ECO:0000256" key="4">
    <source>
        <dbReference type="ARBA" id="ARBA00008419"/>
    </source>
</evidence>
<gene>
    <name evidence="18" type="primary">gndA</name>
    <name evidence="18" type="ORF">FKX85_02020</name>
</gene>
<dbReference type="AlphaFoldDB" id="A0A514CDJ3"/>
<evidence type="ECO:0000256" key="13">
    <source>
        <dbReference type="ARBA" id="ARBA00023126"/>
    </source>
</evidence>
<dbReference type="Proteomes" id="UP000316614">
    <property type="component" value="Chromosome"/>
</dbReference>
<dbReference type="InterPro" id="IPR006113">
    <property type="entry name" value="6PGDH_Gnd/GntZ"/>
</dbReference>
<name>A0A514CDJ3_9BACT</name>
<evidence type="ECO:0000256" key="12">
    <source>
        <dbReference type="ARBA" id="ARBA00023064"/>
    </source>
</evidence>
<comment type="similarity">
    <text evidence="4 16">Belongs to the 6-phosphogluconate dehydrogenase family.</text>
</comment>
<dbReference type="GO" id="GO:0006098">
    <property type="term" value="P:pentose-phosphate shunt"/>
    <property type="evidence" value="ECO:0007669"/>
    <property type="project" value="UniProtKB-UniPathway"/>
</dbReference>
<evidence type="ECO:0000256" key="5">
    <source>
        <dbReference type="ARBA" id="ARBA00008420"/>
    </source>
</evidence>
<evidence type="ECO:0000256" key="11">
    <source>
        <dbReference type="ARBA" id="ARBA00023002"/>
    </source>
</evidence>
<dbReference type="InterPro" id="IPR027417">
    <property type="entry name" value="P-loop_NTPase"/>
</dbReference>
<evidence type="ECO:0000256" key="2">
    <source>
        <dbReference type="ARBA" id="ARBA00004761"/>
    </source>
</evidence>
<comment type="function">
    <text evidence="1">Catalyzes the oxidative decarboxylation of 6-phosphogluconate to ribulose 5-phosphate and CO(2), with concomitant reduction of NADP to NADPH.</text>
</comment>
<keyword evidence="11 16" id="KW-0560">Oxidoreductase</keyword>
<evidence type="ECO:0000256" key="6">
    <source>
        <dbReference type="ARBA" id="ARBA00018193"/>
    </source>
</evidence>
<dbReference type="EC" id="1.1.1.44" evidence="16"/>
<dbReference type="GO" id="GO:0046316">
    <property type="term" value="F:gluconokinase activity"/>
    <property type="evidence" value="ECO:0007669"/>
    <property type="project" value="UniProtKB-EC"/>
</dbReference>
<dbReference type="InterPro" id="IPR006115">
    <property type="entry name" value="6PGDH_NADP-bd"/>
</dbReference>
<evidence type="ECO:0000256" key="9">
    <source>
        <dbReference type="ARBA" id="ARBA00022777"/>
    </source>
</evidence>
<keyword evidence="8" id="KW-0547">Nucleotide-binding</keyword>
<dbReference type="EMBL" id="CP041253">
    <property type="protein sequence ID" value="QDH77885.1"/>
    <property type="molecule type" value="Genomic_DNA"/>
</dbReference>
<comment type="pathway">
    <text evidence="2">Carbohydrate acid metabolism.</text>
</comment>
<dbReference type="CDD" id="cd02021">
    <property type="entry name" value="GntK"/>
    <property type="match status" value="1"/>
</dbReference>
<keyword evidence="9" id="KW-0418">Kinase</keyword>
<keyword evidence="16" id="KW-0521">NADP</keyword>
<dbReference type="KEGG" id="echi:FKX85_02020"/>
<dbReference type="NCBIfam" id="TIGR01313">
    <property type="entry name" value="therm_gnt_kin"/>
    <property type="match status" value="1"/>
</dbReference>